<dbReference type="SUPFAM" id="SSF51735">
    <property type="entry name" value="NAD(P)-binding Rossmann-fold domains"/>
    <property type="match status" value="1"/>
</dbReference>
<sequence length="348" mass="37092">MPARLSRGRAPRVLVTGVGGAPGFDLARSLARLGCHVIAVDADPLAAGLHLPGVSARVAARAHDSGYPQSMLAICDSLRPDVLMSTVEQELNALIAMRAPLADRGVQTWLPSPAAVEACIDKAVFARVLAHAGVPSPATFLPEHLDKVPPGPLVVKPRFGQGGKDVYRCTTRRQAQMLCELVDRPIVQPRLVGWEFTADCLVDHDHRASVILRRRLLVKGGLSMVSETFDDREVEARVIEALAATGIVGACCVQGFCCPSDTSQPRVVITEANARVAGGFPLAEAAGADLVGQTLNAHLGRPVDHGRLTYQPGVRLTKYVETLTCRTSEPAHLDMRNIRTARPGGGVQ</sequence>
<keyword evidence="4" id="KW-1185">Reference proteome</keyword>
<dbReference type="Gene3D" id="3.30.470.20">
    <property type="entry name" value="ATP-grasp fold, B domain"/>
    <property type="match status" value="1"/>
</dbReference>
<dbReference type="Gene3D" id="3.40.50.20">
    <property type="match status" value="1"/>
</dbReference>
<evidence type="ECO:0000313" key="3">
    <source>
        <dbReference type="EMBL" id="GIL32021.1"/>
    </source>
</evidence>
<dbReference type="GO" id="GO:0046872">
    <property type="term" value="F:metal ion binding"/>
    <property type="evidence" value="ECO:0007669"/>
    <property type="project" value="InterPro"/>
</dbReference>
<dbReference type="GO" id="GO:0005524">
    <property type="term" value="F:ATP binding"/>
    <property type="evidence" value="ECO:0007669"/>
    <property type="project" value="UniProtKB-UniRule"/>
</dbReference>
<evidence type="ECO:0000313" key="4">
    <source>
        <dbReference type="Proteomes" id="UP000614996"/>
    </source>
</evidence>
<dbReference type="InterPro" id="IPR036291">
    <property type="entry name" value="NAD(P)-bd_dom_sf"/>
</dbReference>
<reference evidence="4" key="1">
    <citation type="journal article" date="2021" name="Int. J. Syst. Evol. Microbiol.">
        <title>Actinocatenispora comari sp. nov., an endophytic actinomycete isolated from aerial parts of Comarum salesowianum.</title>
        <authorList>
            <person name="Oyunbileg N."/>
            <person name="Iizaka Y."/>
            <person name="Hamada M."/>
            <person name="Davaapurev B.O."/>
            <person name="Fukumoto A."/>
            <person name="Tsetseg B."/>
            <person name="Kato F."/>
            <person name="Tamura T."/>
            <person name="Batkhuu J."/>
            <person name="Anzai Y."/>
        </authorList>
    </citation>
    <scope>NUCLEOTIDE SEQUENCE [LARGE SCALE GENOMIC DNA]</scope>
    <source>
        <strain evidence="4">NUM-2625</strain>
    </source>
</reference>
<proteinExistence type="predicted"/>
<keyword evidence="1" id="KW-0547">Nucleotide-binding</keyword>
<evidence type="ECO:0000259" key="2">
    <source>
        <dbReference type="PROSITE" id="PS50975"/>
    </source>
</evidence>
<dbReference type="SUPFAM" id="SSF56059">
    <property type="entry name" value="Glutathione synthetase ATP-binding domain-like"/>
    <property type="match status" value="1"/>
</dbReference>
<evidence type="ECO:0000256" key="1">
    <source>
        <dbReference type="PROSITE-ProRule" id="PRU00409"/>
    </source>
</evidence>
<gene>
    <name evidence="3" type="ORF">NUM_72750</name>
</gene>
<dbReference type="Pfam" id="PF15632">
    <property type="entry name" value="ATPgrasp_Ter"/>
    <property type="match status" value="1"/>
</dbReference>
<protein>
    <submittedName>
        <fullName evidence="3">Carbamoyl phosphate synthase-like protein</fullName>
    </submittedName>
</protein>
<keyword evidence="1" id="KW-0067">ATP-binding</keyword>
<organism evidence="3 4">
    <name type="scientific">Actinocatenispora comari</name>
    <dbReference type="NCBI Taxonomy" id="2807577"/>
    <lineage>
        <taxon>Bacteria</taxon>
        <taxon>Bacillati</taxon>
        <taxon>Actinomycetota</taxon>
        <taxon>Actinomycetes</taxon>
        <taxon>Micromonosporales</taxon>
        <taxon>Micromonosporaceae</taxon>
        <taxon>Actinocatenispora</taxon>
    </lineage>
</organism>
<name>A0A8J4AIC5_9ACTN</name>
<dbReference type="AlphaFoldDB" id="A0A8J4AIC5"/>
<accession>A0A8J4AIC5</accession>
<dbReference type="EMBL" id="BOPO01000151">
    <property type="protein sequence ID" value="GIL32021.1"/>
    <property type="molecule type" value="Genomic_DNA"/>
</dbReference>
<dbReference type="InterPro" id="IPR011761">
    <property type="entry name" value="ATP-grasp"/>
</dbReference>
<dbReference type="PROSITE" id="PS50975">
    <property type="entry name" value="ATP_GRASP"/>
    <property type="match status" value="1"/>
</dbReference>
<comment type="caution">
    <text evidence="3">The sequence shown here is derived from an EMBL/GenBank/DDBJ whole genome shotgun (WGS) entry which is preliminary data.</text>
</comment>
<feature type="domain" description="ATP-grasp" evidence="2">
    <location>
        <begin position="126"/>
        <end position="299"/>
    </location>
</feature>
<dbReference type="Proteomes" id="UP000614996">
    <property type="component" value="Unassembled WGS sequence"/>
</dbReference>